<protein>
    <submittedName>
        <fullName evidence="6">2-dehydropantoate 2-reductase</fullName>
        <ecNumber evidence="6">1.1.1.169</ecNumber>
    </submittedName>
</protein>
<accession>A0A485M185</accession>
<dbReference type="GO" id="GO:0005737">
    <property type="term" value="C:cytoplasm"/>
    <property type="evidence" value="ECO:0007669"/>
    <property type="project" value="TreeGrafter"/>
</dbReference>
<dbReference type="InterPro" id="IPR013328">
    <property type="entry name" value="6PGD_dom2"/>
</dbReference>
<dbReference type="EMBL" id="CAADRM010000109">
    <property type="protein sequence ID" value="VFU15839.1"/>
    <property type="molecule type" value="Genomic_DNA"/>
</dbReference>
<dbReference type="PANTHER" id="PTHR21708">
    <property type="entry name" value="PROBABLE 2-DEHYDROPANTOATE 2-REDUCTASE"/>
    <property type="match status" value="1"/>
</dbReference>
<dbReference type="FunFam" id="1.10.1040.10:FF:000017">
    <property type="entry name" value="2-dehydropantoate 2-reductase"/>
    <property type="match status" value="1"/>
</dbReference>
<keyword evidence="2" id="KW-0521">NADP</keyword>
<organism evidence="6">
    <name type="scientific">anaerobic digester metagenome</name>
    <dbReference type="NCBI Taxonomy" id="1263854"/>
    <lineage>
        <taxon>unclassified sequences</taxon>
        <taxon>metagenomes</taxon>
        <taxon>ecological metagenomes</taxon>
    </lineage>
</organism>
<dbReference type="GO" id="GO:0015940">
    <property type="term" value="P:pantothenate biosynthetic process"/>
    <property type="evidence" value="ECO:0007669"/>
    <property type="project" value="InterPro"/>
</dbReference>
<dbReference type="Pfam" id="PF02558">
    <property type="entry name" value="ApbA"/>
    <property type="match status" value="1"/>
</dbReference>
<dbReference type="InterPro" id="IPR013332">
    <property type="entry name" value="KPR_N"/>
</dbReference>
<gene>
    <name evidence="6" type="primary">panE</name>
    <name evidence="6" type="ORF">SCFA_450069</name>
</gene>
<evidence type="ECO:0000313" key="6">
    <source>
        <dbReference type="EMBL" id="VFU15839.1"/>
    </source>
</evidence>
<dbReference type="SUPFAM" id="SSF51735">
    <property type="entry name" value="NAD(P)-binding Rossmann-fold domains"/>
    <property type="match status" value="1"/>
</dbReference>
<evidence type="ECO:0000259" key="4">
    <source>
        <dbReference type="Pfam" id="PF02558"/>
    </source>
</evidence>
<dbReference type="NCBIfam" id="TIGR00745">
    <property type="entry name" value="apbA_panE"/>
    <property type="match status" value="1"/>
</dbReference>
<dbReference type="AlphaFoldDB" id="A0A485M185"/>
<comment type="similarity">
    <text evidence="1">Belongs to the ketopantoate reductase family.</text>
</comment>
<feature type="domain" description="Ketopantoate reductase C-terminal" evidence="5">
    <location>
        <begin position="181"/>
        <end position="308"/>
    </location>
</feature>
<dbReference type="Pfam" id="PF08546">
    <property type="entry name" value="ApbA_C"/>
    <property type="match status" value="1"/>
</dbReference>
<evidence type="ECO:0000256" key="2">
    <source>
        <dbReference type="ARBA" id="ARBA00022857"/>
    </source>
</evidence>
<sequence length="314" mass="34259">MNYLVMGAGALGSVFGGLLAEKGHEVVFVGLDDHLKAMQDRGLTIKGIWGDHVIPEVRAFYGVQGLQGKFDIILLSVKSYNTCRVIQQALPFMHDHTLVFSIQNGLGNWEAIARVVEWKRTVGARVIFGAEIEEPGIARVTVYADKVLLGSPSGDVPEERIRQVADDFNQAGIPTALSDHIESSLWGKVLYNCSLNALGAILNVPYGHLETVPELRETLRRIISEIFAVAKAKGVALPHAGPEEYYRFLMEEQLPPTAAHRSSMLQDLDRGNLTEIDALNGAIVRYGKDLSVPTPVNEVITAIIKGIEARGAVV</sequence>
<dbReference type="InterPro" id="IPR036291">
    <property type="entry name" value="NAD(P)-bd_dom_sf"/>
</dbReference>
<dbReference type="Gene3D" id="1.10.1040.10">
    <property type="entry name" value="N-(1-d-carboxylethyl)-l-norvaline Dehydrogenase, domain 2"/>
    <property type="match status" value="1"/>
</dbReference>
<evidence type="ECO:0000259" key="5">
    <source>
        <dbReference type="Pfam" id="PF08546"/>
    </source>
</evidence>
<evidence type="ECO:0000256" key="1">
    <source>
        <dbReference type="ARBA" id="ARBA00007870"/>
    </source>
</evidence>
<dbReference type="SUPFAM" id="SSF48179">
    <property type="entry name" value="6-phosphogluconate dehydrogenase C-terminal domain-like"/>
    <property type="match status" value="1"/>
</dbReference>
<dbReference type="InterPro" id="IPR051402">
    <property type="entry name" value="KPR-Related"/>
</dbReference>
<evidence type="ECO:0000256" key="3">
    <source>
        <dbReference type="ARBA" id="ARBA00023002"/>
    </source>
</evidence>
<name>A0A485M185_9ZZZZ</name>
<keyword evidence="3 6" id="KW-0560">Oxidoreductase</keyword>
<dbReference type="EC" id="1.1.1.169" evidence="6"/>
<dbReference type="InterPro" id="IPR008927">
    <property type="entry name" value="6-PGluconate_DH-like_C_sf"/>
</dbReference>
<reference evidence="6" key="1">
    <citation type="submission" date="2019-03" db="EMBL/GenBank/DDBJ databases">
        <authorList>
            <person name="Hao L."/>
        </authorList>
    </citation>
    <scope>NUCLEOTIDE SEQUENCE</scope>
</reference>
<dbReference type="PANTHER" id="PTHR21708:SF26">
    <property type="entry name" value="2-DEHYDROPANTOATE 2-REDUCTASE"/>
    <property type="match status" value="1"/>
</dbReference>
<proteinExistence type="inferred from homology"/>
<dbReference type="Gene3D" id="3.40.50.720">
    <property type="entry name" value="NAD(P)-binding Rossmann-like Domain"/>
    <property type="match status" value="1"/>
</dbReference>
<dbReference type="InterPro" id="IPR003710">
    <property type="entry name" value="ApbA"/>
</dbReference>
<feature type="domain" description="Ketopantoate reductase N-terminal" evidence="4">
    <location>
        <begin position="4"/>
        <end position="150"/>
    </location>
</feature>
<dbReference type="InterPro" id="IPR013752">
    <property type="entry name" value="KPA_reductase"/>
</dbReference>
<dbReference type="GO" id="GO:0008677">
    <property type="term" value="F:2-dehydropantoate 2-reductase activity"/>
    <property type="evidence" value="ECO:0007669"/>
    <property type="project" value="UniProtKB-EC"/>
</dbReference>